<dbReference type="OrthoDB" id="7408061at2759"/>
<gene>
    <name evidence="2" type="ORF">DCHRY22_LOCUS1957</name>
</gene>
<reference evidence="2" key="1">
    <citation type="submission" date="2021-09" db="EMBL/GenBank/DDBJ databases">
        <authorList>
            <person name="Martin H S."/>
        </authorList>
    </citation>
    <scope>NUCLEOTIDE SEQUENCE</scope>
</reference>
<organism evidence="2 3">
    <name type="scientific">Danaus chrysippus</name>
    <name type="common">African queen</name>
    <dbReference type="NCBI Taxonomy" id="151541"/>
    <lineage>
        <taxon>Eukaryota</taxon>
        <taxon>Metazoa</taxon>
        <taxon>Ecdysozoa</taxon>
        <taxon>Arthropoda</taxon>
        <taxon>Hexapoda</taxon>
        <taxon>Insecta</taxon>
        <taxon>Pterygota</taxon>
        <taxon>Neoptera</taxon>
        <taxon>Endopterygota</taxon>
        <taxon>Lepidoptera</taxon>
        <taxon>Glossata</taxon>
        <taxon>Ditrysia</taxon>
        <taxon>Papilionoidea</taxon>
        <taxon>Nymphalidae</taxon>
        <taxon>Danainae</taxon>
        <taxon>Danaini</taxon>
        <taxon>Danaina</taxon>
        <taxon>Danaus</taxon>
        <taxon>Anosia</taxon>
    </lineage>
</organism>
<dbReference type="Proteomes" id="UP000789524">
    <property type="component" value="Unassembled WGS sequence"/>
</dbReference>
<evidence type="ECO:0000256" key="1">
    <source>
        <dbReference type="SAM" id="Phobius"/>
    </source>
</evidence>
<keyword evidence="1" id="KW-1133">Transmembrane helix</keyword>
<evidence type="ECO:0000313" key="3">
    <source>
        <dbReference type="Proteomes" id="UP000789524"/>
    </source>
</evidence>
<sequence>MYNSDTVYSTTTFRPISASPTFEQPIRTRKLETPLHFDGGLFSDIRSTDGKLLSKVTVDRVSSSTRRDVIETPHVLHTEDGFGNRDFVDDIVKTEKVTNEDIIKVKFTPVRRELDSLPSLPSWSISNGSEFKPTSRVDYLNNDYEDLQSYKIVNSLCKQTISDHLETETDKEMLVANVPTDRGHSPLANFVISDHLIKIENYLQESLDICSETKSLAEARLTPEIISTSSKSEKESVREEIGFEDHKDQYKASASNTDTISPVKSYQTNDVSYYHDDIKDQTENHHKKSKLNSVKTTKPGIITAIYNMPMHYHAAMICFLLIVYNLFHQYIKQNIDGKNRFIN</sequence>
<name>A0A8J2QD63_9NEOP</name>
<keyword evidence="3" id="KW-1185">Reference proteome</keyword>
<keyword evidence="1" id="KW-0472">Membrane</keyword>
<keyword evidence="1" id="KW-0812">Transmembrane</keyword>
<comment type="caution">
    <text evidence="2">The sequence shown here is derived from an EMBL/GenBank/DDBJ whole genome shotgun (WGS) entry which is preliminary data.</text>
</comment>
<protein>
    <submittedName>
        <fullName evidence="2">(African queen) hypothetical protein</fullName>
    </submittedName>
</protein>
<feature type="transmembrane region" description="Helical" evidence="1">
    <location>
        <begin position="310"/>
        <end position="327"/>
    </location>
</feature>
<proteinExistence type="predicted"/>
<dbReference type="EMBL" id="CAKASE010000045">
    <property type="protein sequence ID" value="CAG9560254.1"/>
    <property type="molecule type" value="Genomic_DNA"/>
</dbReference>
<accession>A0A8J2QD63</accession>
<evidence type="ECO:0000313" key="2">
    <source>
        <dbReference type="EMBL" id="CAG9560254.1"/>
    </source>
</evidence>
<dbReference type="AlphaFoldDB" id="A0A8J2QD63"/>